<accession>A0A4R3LD32</accession>
<dbReference type="AlphaFoldDB" id="A0A4R3LD32"/>
<dbReference type="Proteomes" id="UP000315577">
    <property type="component" value="Unassembled WGS sequence"/>
</dbReference>
<feature type="compositionally biased region" description="Low complexity" evidence="1">
    <location>
        <begin position="17"/>
        <end position="30"/>
    </location>
</feature>
<evidence type="ECO:0000313" key="2">
    <source>
        <dbReference type="EMBL" id="TCS98061.1"/>
    </source>
</evidence>
<sequence length="46" mass="4818">MWLWQSASGNTGAGDCAHATGKGAAQAAAQPNTLRREHPTNAQRLD</sequence>
<protein>
    <submittedName>
        <fullName evidence="2">Uncharacterized protein</fullName>
    </submittedName>
</protein>
<reference evidence="2 4" key="1">
    <citation type="submission" date="2019-03" db="EMBL/GenBank/DDBJ databases">
        <title>Genomic Encyclopedia of Type Strains, Phase IV (KMG-IV): sequencing the most valuable type-strain genomes for metagenomic binning, comparative biology and taxonomic classification.</title>
        <authorList>
            <person name="Goeker M."/>
        </authorList>
    </citation>
    <scope>NUCLEOTIDE SEQUENCE [LARGE SCALE GENOMIC DNA]</scope>
    <source>
        <strain evidence="2 4">DSM 12034</strain>
    </source>
</reference>
<evidence type="ECO:0000256" key="1">
    <source>
        <dbReference type="SAM" id="MobiDB-lite"/>
    </source>
</evidence>
<evidence type="ECO:0000313" key="5">
    <source>
        <dbReference type="Proteomes" id="UP000315577"/>
    </source>
</evidence>
<feature type="region of interest" description="Disordered" evidence="1">
    <location>
        <begin position="1"/>
        <end position="46"/>
    </location>
</feature>
<evidence type="ECO:0000313" key="3">
    <source>
        <dbReference type="EMBL" id="TSE22568.1"/>
    </source>
</evidence>
<feature type="compositionally biased region" description="Polar residues" evidence="1">
    <location>
        <begin position="1"/>
        <end position="10"/>
    </location>
</feature>
<comment type="caution">
    <text evidence="2">The sequence shown here is derived from an EMBL/GenBank/DDBJ whole genome shotgun (WGS) entry which is preliminary data.</text>
</comment>
<dbReference type="EMBL" id="VJNC01000005">
    <property type="protein sequence ID" value="TSE22568.1"/>
    <property type="molecule type" value="Genomic_DNA"/>
</dbReference>
<name>A0A4R3LD32_9BURK</name>
<keyword evidence="5" id="KW-1185">Reference proteome</keyword>
<proteinExistence type="predicted"/>
<reference evidence="3 5" key="2">
    <citation type="submission" date="2019-07" db="EMBL/GenBank/DDBJ databases">
        <title>Tepidimonas ignava SPS-1037 draft genome.</title>
        <authorList>
            <person name="Da Costa M.S."/>
            <person name="Froufe H.J.C."/>
            <person name="Egas C."/>
            <person name="Albuquerque L."/>
        </authorList>
    </citation>
    <scope>NUCLEOTIDE SEQUENCE [LARGE SCALE GENOMIC DNA]</scope>
    <source>
        <strain evidence="3 5">SPS-1037</strain>
    </source>
</reference>
<dbReference type="EMBL" id="SMAH01000006">
    <property type="protein sequence ID" value="TCS98061.1"/>
    <property type="molecule type" value="Genomic_DNA"/>
</dbReference>
<evidence type="ECO:0000313" key="4">
    <source>
        <dbReference type="Proteomes" id="UP000295536"/>
    </source>
</evidence>
<feature type="compositionally biased region" description="Basic and acidic residues" evidence="1">
    <location>
        <begin position="34"/>
        <end position="46"/>
    </location>
</feature>
<dbReference type="Proteomes" id="UP000295536">
    <property type="component" value="Unassembled WGS sequence"/>
</dbReference>
<organism evidence="2 4">
    <name type="scientific">Tepidimonas ignava</name>
    <dbReference type="NCBI Taxonomy" id="114249"/>
    <lineage>
        <taxon>Bacteria</taxon>
        <taxon>Pseudomonadati</taxon>
        <taxon>Pseudomonadota</taxon>
        <taxon>Betaproteobacteria</taxon>
        <taxon>Burkholderiales</taxon>
        <taxon>Tepidimonas</taxon>
    </lineage>
</organism>
<gene>
    <name evidence="2" type="ORF">EDC36_10650</name>
    <name evidence="3" type="ORF">Tigna_01004</name>
</gene>